<keyword evidence="1" id="KW-0732">Signal</keyword>
<evidence type="ECO:0000313" key="3">
    <source>
        <dbReference type="Proteomes" id="UP000637299"/>
    </source>
</evidence>
<dbReference type="RefSeq" id="WP_191737343.1">
    <property type="nucleotide sequence ID" value="NZ_JACYFS010000004.1"/>
</dbReference>
<dbReference type="EMBL" id="JACYFS010000004">
    <property type="protein sequence ID" value="MBD8083427.1"/>
    <property type="molecule type" value="Genomic_DNA"/>
</dbReference>
<dbReference type="InterPro" id="IPR008969">
    <property type="entry name" value="CarboxyPept-like_regulatory"/>
</dbReference>
<feature type="signal peptide" evidence="1">
    <location>
        <begin position="1"/>
        <end position="19"/>
    </location>
</feature>
<organism evidence="2 3">
    <name type="scientific">Chryseobacterium caseinilyticum</name>
    <dbReference type="NCBI Taxonomy" id="2771428"/>
    <lineage>
        <taxon>Bacteria</taxon>
        <taxon>Pseudomonadati</taxon>
        <taxon>Bacteroidota</taxon>
        <taxon>Flavobacteriia</taxon>
        <taxon>Flavobacteriales</taxon>
        <taxon>Weeksellaceae</taxon>
        <taxon>Chryseobacterium group</taxon>
        <taxon>Chryseobacterium</taxon>
    </lineage>
</organism>
<protein>
    <submittedName>
        <fullName evidence="2">Carboxypeptidase-like regulatory domain-containing protein</fullName>
    </submittedName>
</protein>
<dbReference type="Pfam" id="PF13715">
    <property type="entry name" value="CarbopepD_reg_2"/>
    <property type="match status" value="1"/>
</dbReference>
<dbReference type="SUPFAM" id="SSF49464">
    <property type="entry name" value="Carboxypeptidase regulatory domain-like"/>
    <property type="match status" value="1"/>
</dbReference>
<evidence type="ECO:0000313" key="2">
    <source>
        <dbReference type="EMBL" id="MBD8083427.1"/>
    </source>
</evidence>
<accession>A0ABR8ZDW9</accession>
<dbReference type="Proteomes" id="UP000637299">
    <property type="component" value="Unassembled WGS sequence"/>
</dbReference>
<evidence type="ECO:0000256" key="1">
    <source>
        <dbReference type="SAM" id="SignalP"/>
    </source>
</evidence>
<reference evidence="2 3" key="1">
    <citation type="submission" date="2020-09" db="EMBL/GenBank/DDBJ databases">
        <title>Genome seq and assembly of Chryseobacterium sp.</title>
        <authorList>
            <person name="Chhetri G."/>
        </authorList>
    </citation>
    <scope>NUCLEOTIDE SEQUENCE [LARGE SCALE GENOMIC DNA]</scope>
    <source>
        <strain evidence="2 3">GCR10</strain>
    </source>
</reference>
<name>A0ABR8ZDW9_9FLAO</name>
<proteinExistence type="predicted"/>
<gene>
    <name evidence="2" type="ORF">IC610_13485</name>
</gene>
<comment type="caution">
    <text evidence="2">The sequence shown here is derived from an EMBL/GenBank/DDBJ whole genome shotgun (WGS) entry which is preliminary data.</text>
</comment>
<feature type="chain" id="PRO_5046816356" evidence="1">
    <location>
        <begin position="20"/>
        <end position="250"/>
    </location>
</feature>
<keyword evidence="3" id="KW-1185">Reference proteome</keyword>
<sequence>MKCKLLFFFSFLLSLSFHAQEYIFGRTVSEENAEMPNVTVINIRTDERVMTNADGHFMISGRQGDNLRFIILGYERFQTKVTAETLKSPLNVTLQKSAVAIEEVVLKKRLTGDLAIDVKNYNPPTKVQKLKSDLGKYMSQKSDPRVLAAKPGEFVQPVTKGTFSFGKIKDKWDDVDFMNYLIQALGNDYFTELKIENSQTQHFIYYIFNSGFERKRILKYGYASDADLNRFKSAVLLRITSYKTPLTTAK</sequence>